<dbReference type="OrthoDB" id="261128at2"/>
<proteinExistence type="predicted"/>
<dbReference type="EMBL" id="CP036262">
    <property type="protein sequence ID" value="QDS96454.1"/>
    <property type="molecule type" value="Genomic_DNA"/>
</dbReference>
<evidence type="ECO:0000313" key="2">
    <source>
        <dbReference type="Proteomes" id="UP000320672"/>
    </source>
</evidence>
<dbReference type="KEGG" id="rml:FF011L_52650"/>
<reference evidence="1 2" key="1">
    <citation type="submission" date="2019-02" db="EMBL/GenBank/DDBJ databases">
        <title>Deep-cultivation of Planctomycetes and their phenomic and genomic characterization uncovers novel biology.</title>
        <authorList>
            <person name="Wiegand S."/>
            <person name="Jogler M."/>
            <person name="Boedeker C."/>
            <person name="Pinto D."/>
            <person name="Vollmers J."/>
            <person name="Rivas-Marin E."/>
            <person name="Kohn T."/>
            <person name="Peeters S.H."/>
            <person name="Heuer A."/>
            <person name="Rast P."/>
            <person name="Oberbeckmann S."/>
            <person name="Bunk B."/>
            <person name="Jeske O."/>
            <person name="Meyerdierks A."/>
            <person name="Storesund J.E."/>
            <person name="Kallscheuer N."/>
            <person name="Luecker S."/>
            <person name="Lage O.M."/>
            <person name="Pohl T."/>
            <person name="Merkel B.J."/>
            <person name="Hornburger P."/>
            <person name="Mueller R.-W."/>
            <person name="Bruemmer F."/>
            <person name="Labrenz M."/>
            <person name="Spormann A.M."/>
            <person name="Op den Camp H."/>
            <person name="Overmann J."/>
            <person name="Amann R."/>
            <person name="Jetten M.S.M."/>
            <person name="Mascher T."/>
            <person name="Medema M.H."/>
            <person name="Devos D.P."/>
            <person name="Kaster A.-K."/>
            <person name="Ovreas L."/>
            <person name="Rohde M."/>
            <person name="Galperin M.Y."/>
            <person name="Jogler C."/>
        </authorList>
    </citation>
    <scope>NUCLEOTIDE SEQUENCE [LARGE SCALE GENOMIC DNA]</scope>
    <source>
        <strain evidence="1 2">FF011L</strain>
    </source>
</reference>
<gene>
    <name evidence="1" type="ORF">FF011L_52650</name>
</gene>
<dbReference type="RefSeq" id="WP_145354597.1">
    <property type="nucleotide sequence ID" value="NZ_CP036262.1"/>
</dbReference>
<accession>A0A517MNK2</accession>
<dbReference type="Proteomes" id="UP000320672">
    <property type="component" value="Chromosome"/>
</dbReference>
<name>A0A517MNK2_9BACT</name>
<organism evidence="1 2">
    <name type="scientific">Roseimaritima multifibrata</name>
    <dbReference type="NCBI Taxonomy" id="1930274"/>
    <lineage>
        <taxon>Bacteria</taxon>
        <taxon>Pseudomonadati</taxon>
        <taxon>Planctomycetota</taxon>
        <taxon>Planctomycetia</taxon>
        <taxon>Pirellulales</taxon>
        <taxon>Pirellulaceae</taxon>
        <taxon>Roseimaritima</taxon>
    </lineage>
</organism>
<dbReference type="AlphaFoldDB" id="A0A517MNK2"/>
<keyword evidence="2" id="KW-1185">Reference proteome</keyword>
<protein>
    <submittedName>
        <fullName evidence="1">Uncharacterized protein</fullName>
    </submittedName>
</protein>
<sequence>MNPSESAANWLPLGHLNLRYNPFGERTWQDRAKLAIVDVERWLPSFEHPGQAIQFIGDCGRGKSTHLLAIRAAHADSTYTYLPEDGPHPVVSLGTPTIIDEAQRLGCRPRRKVLLSRQPLVLGTHVDLTNVLKRYDYQVKTVEVHSLIEIDHLAKVFNRRIEAAALRPDQSVPEIKRSEIAILSKRFGTDIRAMEGYLYERFQAHAGGPNGQVQFID</sequence>
<evidence type="ECO:0000313" key="1">
    <source>
        <dbReference type="EMBL" id="QDS96454.1"/>
    </source>
</evidence>